<dbReference type="InterPro" id="IPR027417">
    <property type="entry name" value="P-loop_NTPase"/>
</dbReference>
<dbReference type="EMBL" id="QZCE01000002">
    <property type="protein sequence ID" value="NEZ65749.1"/>
    <property type="molecule type" value="Genomic_DNA"/>
</dbReference>
<comment type="caution">
    <text evidence="1">The sequence shown here is derived from an EMBL/GenBank/DDBJ whole genome shotgun (WGS) entry which is preliminary data.</text>
</comment>
<reference evidence="1 2" key="1">
    <citation type="journal article" date="2020" name="Microb. Ecol.">
        <title>Ecogenomics of the Marine Benthic Filamentous Cyanobacterium Adonisia.</title>
        <authorList>
            <person name="Walter J.M."/>
            <person name="Coutinho F.H."/>
            <person name="Leomil L."/>
            <person name="Hargreaves P.I."/>
            <person name="Campeao M.E."/>
            <person name="Vieira V.V."/>
            <person name="Silva B.S."/>
            <person name="Fistarol G.O."/>
            <person name="Salomon P.S."/>
            <person name="Sawabe T."/>
            <person name="Mino S."/>
            <person name="Hosokawa M."/>
            <person name="Miyashita H."/>
            <person name="Maruyama F."/>
            <person name="van Verk M.C."/>
            <person name="Dutilh B.E."/>
            <person name="Thompson C.C."/>
            <person name="Thompson F.L."/>
        </authorList>
    </citation>
    <scope>NUCLEOTIDE SEQUENCE [LARGE SCALE GENOMIC DNA]</scope>
    <source>
        <strain evidence="1 2">CCMR0082</strain>
    </source>
</reference>
<accession>A0A6M0SB67</accession>
<evidence type="ECO:0000313" key="1">
    <source>
        <dbReference type="EMBL" id="NEZ65749.1"/>
    </source>
</evidence>
<dbReference type="RefSeq" id="WP_163667086.1">
    <property type="nucleotide sequence ID" value="NZ_QZCE01000002.1"/>
</dbReference>
<gene>
    <name evidence="1" type="ORF">D0962_23825</name>
</gene>
<organism evidence="1 2">
    <name type="scientific">Adonisia turfae CCMR0082</name>
    <dbReference type="NCBI Taxonomy" id="2304604"/>
    <lineage>
        <taxon>Bacteria</taxon>
        <taxon>Bacillati</taxon>
        <taxon>Cyanobacteriota</taxon>
        <taxon>Adonisia</taxon>
        <taxon>Adonisia turfae</taxon>
    </lineage>
</organism>
<dbReference type="Gene3D" id="3.40.50.300">
    <property type="entry name" value="P-loop containing nucleotide triphosphate hydrolases"/>
    <property type="match status" value="1"/>
</dbReference>
<dbReference type="SUPFAM" id="SSF52540">
    <property type="entry name" value="P-loop containing nucleoside triphosphate hydrolases"/>
    <property type="match status" value="1"/>
</dbReference>
<sequence>MLGNGAAVAIAILLASAEQSEPFSWGTIAEQLQQLMPTWLWVVLSLSVVAFLVLIDVGDKLSGIFGSPFQRAQPSKEQLQAVRQLLLTIVKKEINYRLANSLHNLVKLDLYMEDQGQQVGTTQYELVPEDTEFNFQSVNRILQLKGNKPPLDLKLTQKIIEVFDRPDIAGKLLILGEPGSGKTTELLQLARDLVARVEEDDQHPVPVILELSSWNRESIDKWVANQLKKLYGRAHPGVVGPFADKKKGMG</sequence>
<evidence type="ECO:0000313" key="2">
    <source>
        <dbReference type="Proteomes" id="UP000473574"/>
    </source>
</evidence>
<name>A0A6M0SB67_9CYAN</name>
<proteinExistence type="predicted"/>
<dbReference type="AlphaFoldDB" id="A0A6M0SB67"/>
<dbReference type="Proteomes" id="UP000473574">
    <property type="component" value="Unassembled WGS sequence"/>
</dbReference>
<protein>
    <submittedName>
        <fullName evidence="1">Uncharacterized protein</fullName>
    </submittedName>
</protein>